<keyword evidence="1 4" id="KW-0963">Cytoplasm</keyword>
<gene>
    <name evidence="4 5" type="primary">aat</name>
    <name evidence="5" type="ORF">N7U68_18170</name>
</gene>
<evidence type="ECO:0000256" key="4">
    <source>
        <dbReference type="HAMAP-Rule" id="MF_00688"/>
    </source>
</evidence>
<dbReference type="InterPro" id="IPR004616">
    <property type="entry name" value="Leu/Phe-tRNA_Trfase"/>
</dbReference>
<protein>
    <recommendedName>
        <fullName evidence="4">Leucyl/phenylalanyl-tRNA--protein transferase</fullName>
        <ecNumber evidence="4">2.3.2.6</ecNumber>
    </recommendedName>
    <alternativeName>
        <fullName evidence="4">L/F-transferase</fullName>
    </alternativeName>
    <alternativeName>
        <fullName evidence="4">Leucyltransferase</fullName>
    </alternativeName>
    <alternativeName>
        <fullName evidence="4">Phenyalanyltransferase</fullName>
    </alternativeName>
</protein>
<dbReference type="Pfam" id="PF03588">
    <property type="entry name" value="Leu_Phe_trans"/>
    <property type="match status" value="1"/>
</dbReference>
<dbReference type="RefSeq" id="WP_263047725.1">
    <property type="nucleotide sequence ID" value="NZ_CP106738.1"/>
</dbReference>
<keyword evidence="6" id="KW-1185">Reference proteome</keyword>
<comment type="function">
    <text evidence="4">Functions in the N-end rule pathway of protein degradation where it conjugates Leu, Phe and, less efficiently, Met from aminoacyl-tRNAs to the N-termini of proteins containing an N-terminal arginine or lysine.</text>
</comment>
<comment type="catalytic activity">
    <reaction evidence="4">
        <text>L-phenylalanyl-tRNA(Phe) + an N-terminal L-alpha-aminoacyl-[protein] = an N-terminal L-phenylalanyl-L-alpha-aminoacyl-[protein] + tRNA(Phe)</text>
        <dbReference type="Rhea" id="RHEA:43632"/>
        <dbReference type="Rhea" id="RHEA-COMP:9668"/>
        <dbReference type="Rhea" id="RHEA-COMP:9699"/>
        <dbReference type="Rhea" id="RHEA-COMP:10636"/>
        <dbReference type="Rhea" id="RHEA-COMP:10637"/>
        <dbReference type="ChEBI" id="CHEBI:78442"/>
        <dbReference type="ChEBI" id="CHEBI:78531"/>
        <dbReference type="ChEBI" id="CHEBI:78597"/>
        <dbReference type="ChEBI" id="CHEBI:83561"/>
        <dbReference type="EC" id="2.3.2.6"/>
    </reaction>
</comment>
<organism evidence="5 6">
    <name type="scientific">Roseovarius pelagicus</name>
    <dbReference type="NCBI Taxonomy" id="2980108"/>
    <lineage>
        <taxon>Bacteria</taxon>
        <taxon>Pseudomonadati</taxon>
        <taxon>Pseudomonadota</taxon>
        <taxon>Alphaproteobacteria</taxon>
        <taxon>Rhodobacterales</taxon>
        <taxon>Roseobacteraceae</taxon>
        <taxon>Roseovarius</taxon>
    </lineage>
</organism>
<dbReference type="InterPro" id="IPR042221">
    <property type="entry name" value="Leu/Phe-tRNA_Trfase_N"/>
</dbReference>
<dbReference type="EMBL" id="CP106738">
    <property type="protein sequence ID" value="UXX82980.1"/>
    <property type="molecule type" value="Genomic_DNA"/>
</dbReference>
<dbReference type="InterPro" id="IPR016181">
    <property type="entry name" value="Acyl_CoA_acyltransferase"/>
</dbReference>
<keyword evidence="3 4" id="KW-0012">Acyltransferase</keyword>
<dbReference type="GO" id="GO:0008914">
    <property type="term" value="F:leucyl-tRNA--protein transferase activity"/>
    <property type="evidence" value="ECO:0007669"/>
    <property type="project" value="UniProtKB-EC"/>
</dbReference>
<evidence type="ECO:0000256" key="3">
    <source>
        <dbReference type="ARBA" id="ARBA00023315"/>
    </source>
</evidence>
<comment type="catalytic activity">
    <reaction evidence="4">
        <text>N-terminal L-lysyl-[protein] + L-leucyl-tRNA(Leu) = N-terminal L-leucyl-L-lysyl-[protein] + tRNA(Leu) + H(+)</text>
        <dbReference type="Rhea" id="RHEA:12340"/>
        <dbReference type="Rhea" id="RHEA-COMP:9613"/>
        <dbReference type="Rhea" id="RHEA-COMP:9622"/>
        <dbReference type="Rhea" id="RHEA-COMP:12670"/>
        <dbReference type="Rhea" id="RHEA-COMP:12671"/>
        <dbReference type="ChEBI" id="CHEBI:15378"/>
        <dbReference type="ChEBI" id="CHEBI:65249"/>
        <dbReference type="ChEBI" id="CHEBI:78442"/>
        <dbReference type="ChEBI" id="CHEBI:78494"/>
        <dbReference type="ChEBI" id="CHEBI:133043"/>
        <dbReference type="EC" id="2.3.2.6"/>
    </reaction>
</comment>
<name>A0ABY6DBN0_9RHOB</name>
<dbReference type="PANTHER" id="PTHR30098:SF2">
    <property type="entry name" value="LEUCYL_PHENYLALANYL-TRNA--PROTEIN TRANSFERASE"/>
    <property type="match status" value="1"/>
</dbReference>
<evidence type="ECO:0000313" key="6">
    <source>
        <dbReference type="Proteomes" id="UP001064087"/>
    </source>
</evidence>
<dbReference type="NCBIfam" id="TIGR00667">
    <property type="entry name" value="aat"/>
    <property type="match status" value="1"/>
</dbReference>
<comment type="subcellular location">
    <subcellularLocation>
        <location evidence="4">Cytoplasm</location>
    </subcellularLocation>
</comment>
<dbReference type="EC" id="2.3.2.6" evidence="4"/>
<evidence type="ECO:0000256" key="1">
    <source>
        <dbReference type="ARBA" id="ARBA00022490"/>
    </source>
</evidence>
<dbReference type="InterPro" id="IPR042203">
    <property type="entry name" value="Leu/Phe-tRNA_Trfase_C"/>
</dbReference>
<reference evidence="5" key="1">
    <citation type="submission" date="2022-10" db="EMBL/GenBank/DDBJ databases">
        <title>Roseovarius pelagicus sp. nov., isolated from Arctic seawater.</title>
        <authorList>
            <person name="Hong Y.W."/>
            <person name="Hwang C.Y."/>
        </authorList>
    </citation>
    <scope>NUCLEOTIDE SEQUENCE</scope>
    <source>
        <strain evidence="5">HL-MP18</strain>
    </source>
</reference>
<accession>A0ABY6DBN0</accession>
<evidence type="ECO:0000256" key="2">
    <source>
        <dbReference type="ARBA" id="ARBA00022679"/>
    </source>
</evidence>
<comment type="catalytic activity">
    <reaction evidence="4">
        <text>N-terminal L-arginyl-[protein] + L-leucyl-tRNA(Leu) = N-terminal L-leucyl-L-arginyl-[protein] + tRNA(Leu) + H(+)</text>
        <dbReference type="Rhea" id="RHEA:50416"/>
        <dbReference type="Rhea" id="RHEA-COMP:9613"/>
        <dbReference type="Rhea" id="RHEA-COMP:9622"/>
        <dbReference type="Rhea" id="RHEA-COMP:12672"/>
        <dbReference type="Rhea" id="RHEA-COMP:12673"/>
        <dbReference type="ChEBI" id="CHEBI:15378"/>
        <dbReference type="ChEBI" id="CHEBI:64719"/>
        <dbReference type="ChEBI" id="CHEBI:78442"/>
        <dbReference type="ChEBI" id="CHEBI:78494"/>
        <dbReference type="ChEBI" id="CHEBI:133044"/>
        <dbReference type="EC" id="2.3.2.6"/>
    </reaction>
</comment>
<dbReference type="Gene3D" id="3.30.70.3550">
    <property type="entry name" value="Leucyl/phenylalanyl-tRNA-protein transferase, N-terminal domain"/>
    <property type="match status" value="1"/>
</dbReference>
<comment type="similarity">
    <text evidence="4">Belongs to the L/F-transferase family.</text>
</comment>
<evidence type="ECO:0000313" key="5">
    <source>
        <dbReference type="EMBL" id="UXX82980.1"/>
    </source>
</evidence>
<dbReference type="Gene3D" id="3.40.630.70">
    <property type="entry name" value="Leucyl/phenylalanyl-tRNA-protein transferase, C-terminal domain"/>
    <property type="match status" value="1"/>
</dbReference>
<dbReference type="HAMAP" id="MF_00688">
    <property type="entry name" value="Leu_Phe_trans"/>
    <property type="match status" value="1"/>
</dbReference>
<dbReference type="Proteomes" id="UP001064087">
    <property type="component" value="Chromosome"/>
</dbReference>
<keyword evidence="2 4" id="KW-0808">Transferase</keyword>
<proteinExistence type="inferred from homology"/>
<dbReference type="PANTHER" id="PTHR30098">
    <property type="entry name" value="LEUCYL/PHENYLALANYL-TRNA--PROTEIN TRANSFERASE"/>
    <property type="match status" value="1"/>
</dbReference>
<dbReference type="SUPFAM" id="SSF55729">
    <property type="entry name" value="Acyl-CoA N-acyltransferases (Nat)"/>
    <property type="match status" value="1"/>
</dbReference>
<sequence>MAKSDDSDADFDLTPQLLLNAYAAGVFPMSEYRNDPEVYWVDPRRRGVLPLGGFHVSRSLSRRMRRAGYRVTLNAAFADVIDACADRPETWISNEIRSLYIALHDLGHAHSIEVMSNGALIGGVYGVTLGTAFFGESMFSRQRDASKLALAHLVDHLARCRFTLFDTQFITPHLATLGAVEISRAEYRKRLDAALRRRADIDHVPLCTTPYSVVQRMTQTS</sequence>